<dbReference type="Gene3D" id="1.20.1270.60">
    <property type="entry name" value="Arfaptin homology (AH) domain/BAR domain"/>
    <property type="match status" value="1"/>
</dbReference>
<protein>
    <submittedName>
        <fullName evidence="3">Dbl homology domain-containing protein</fullName>
    </submittedName>
</protein>
<accession>A0A0D7BUQ1</accession>
<dbReference type="SMART" id="SM00325">
    <property type="entry name" value="RhoGEF"/>
    <property type="match status" value="1"/>
</dbReference>
<feature type="domain" description="DH" evidence="2">
    <location>
        <begin position="7"/>
        <end position="199"/>
    </location>
</feature>
<reference evidence="3 4" key="1">
    <citation type="journal article" date="2015" name="Fungal Genet. Biol.">
        <title>Evolution of novel wood decay mechanisms in Agaricales revealed by the genome sequences of Fistulina hepatica and Cylindrobasidium torrendii.</title>
        <authorList>
            <person name="Floudas D."/>
            <person name="Held B.W."/>
            <person name="Riley R."/>
            <person name="Nagy L.G."/>
            <person name="Koehler G."/>
            <person name="Ransdell A.S."/>
            <person name="Younus H."/>
            <person name="Chow J."/>
            <person name="Chiniquy J."/>
            <person name="Lipzen A."/>
            <person name="Tritt A."/>
            <person name="Sun H."/>
            <person name="Haridas S."/>
            <person name="LaButti K."/>
            <person name="Ohm R.A."/>
            <person name="Kues U."/>
            <person name="Blanchette R.A."/>
            <person name="Grigoriev I.V."/>
            <person name="Minto R.E."/>
            <person name="Hibbett D.S."/>
        </authorList>
    </citation>
    <scope>NUCLEOTIDE SEQUENCE [LARGE SCALE GENOMIC DNA]</scope>
    <source>
        <strain evidence="3 4">FP15055 ss-10</strain>
    </source>
</reference>
<evidence type="ECO:0000313" key="3">
    <source>
        <dbReference type="EMBL" id="KIY74157.1"/>
    </source>
</evidence>
<dbReference type="InterPro" id="IPR051492">
    <property type="entry name" value="Dynamin-Rho_GEF"/>
</dbReference>
<dbReference type="EMBL" id="KN880432">
    <property type="protein sequence ID" value="KIY74157.1"/>
    <property type="molecule type" value="Genomic_DNA"/>
</dbReference>
<dbReference type="SUPFAM" id="SSF48065">
    <property type="entry name" value="DBL homology domain (DH-domain)"/>
    <property type="match status" value="1"/>
</dbReference>
<dbReference type="GO" id="GO:0005737">
    <property type="term" value="C:cytoplasm"/>
    <property type="evidence" value="ECO:0007669"/>
    <property type="project" value="TreeGrafter"/>
</dbReference>
<evidence type="ECO:0000256" key="1">
    <source>
        <dbReference type="SAM" id="MobiDB-lite"/>
    </source>
</evidence>
<dbReference type="InterPro" id="IPR027267">
    <property type="entry name" value="AH/BAR_dom_sf"/>
</dbReference>
<evidence type="ECO:0000259" key="2">
    <source>
        <dbReference type="PROSITE" id="PS50010"/>
    </source>
</evidence>
<name>A0A0D7BUQ1_9AGAR</name>
<proteinExistence type="predicted"/>
<dbReference type="STRING" id="1314674.A0A0D7BUQ1"/>
<dbReference type="PROSITE" id="PS50010">
    <property type="entry name" value="DH_2"/>
    <property type="match status" value="1"/>
</dbReference>
<dbReference type="OrthoDB" id="10256089at2759"/>
<feature type="region of interest" description="Disordered" evidence="1">
    <location>
        <begin position="524"/>
        <end position="572"/>
    </location>
</feature>
<sequence>MSAPRTKRDHALQELLTSERNHANDMALLHTVYCPIATDGESAVVHGQPLEPCMTAEDARIVFGNVNEIAAFSDHFCDAIEEAIEQDQIGALFLEAITDMERPYKHYISRHDTASSHLQHMPVTPALTAYRARVKEIATTHSNAWDLDSVLIKPVQRLLKYPLLLSTILQETPQTHPDRENIRKAHLALQDLAGRVNEERRRTEVVKQVLRQKSNKDLMIRLKSISRKRTVSAIDSGSDESVAVARLHDRLLNIETFAKQLATDSMDWATATAGTAASLHQFALSLGRVLGVTAAAPSDAFSAFVFTITEDVVPYSHQLAQDLVRSILQPITRLLDTLAPPFRLLHTLQNDLLPLHTHLIHMPLSPKHRPPSDLLKASAEYLALRAKLAEELPLVLTMAERVVAGCILRLSRSQAGFYHDVRACWHRLWEMLCVDDDHMLNLDIGQIWRERWDDVEERLQPLSILRAPQRLIRQHSFAPSVLSSASVPLPMAPSHTSTRSRATKSTSEYDTEYKYDYASPMEISMPMPVTPRRRSRPSTPTSSPQAPAYRPQALYKPRTSPRAQPPLPSTHKHASPMYPVRAIHPFHAPLHEYTYQSYPLLELAGENEMYEVLKECGHPRDHQSRGLRLALNKEDLEQPDCLLLVRRGIGGGHKAETGWALASYMMMV</sequence>
<dbReference type="Proteomes" id="UP000054007">
    <property type="component" value="Unassembled WGS sequence"/>
</dbReference>
<dbReference type="InterPro" id="IPR000219">
    <property type="entry name" value="DH_dom"/>
</dbReference>
<dbReference type="PANTHER" id="PTHR22834">
    <property type="entry name" value="NUCLEAR FUSION PROTEIN FUS2"/>
    <property type="match status" value="1"/>
</dbReference>
<feature type="compositionally biased region" description="Low complexity" evidence="1">
    <location>
        <begin position="488"/>
        <end position="506"/>
    </location>
</feature>
<dbReference type="AlphaFoldDB" id="A0A0D7BUQ1"/>
<dbReference type="PANTHER" id="PTHR22834:SF20">
    <property type="entry name" value="SH3 DOMAIN-CONTAINING PROTEIN"/>
    <property type="match status" value="1"/>
</dbReference>
<evidence type="ECO:0000313" key="4">
    <source>
        <dbReference type="Proteomes" id="UP000054007"/>
    </source>
</evidence>
<dbReference type="SUPFAM" id="SSF103657">
    <property type="entry name" value="BAR/IMD domain-like"/>
    <property type="match status" value="1"/>
</dbReference>
<keyword evidence="4" id="KW-1185">Reference proteome</keyword>
<dbReference type="Pfam" id="PF00621">
    <property type="entry name" value="RhoGEF"/>
    <property type="match status" value="1"/>
</dbReference>
<gene>
    <name evidence="3" type="ORF">CYLTODRAFT_416415</name>
</gene>
<dbReference type="GO" id="GO:0031991">
    <property type="term" value="P:regulation of actomyosin contractile ring contraction"/>
    <property type="evidence" value="ECO:0007669"/>
    <property type="project" value="TreeGrafter"/>
</dbReference>
<dbReference type="GO" id="GO:0005085">
    <property type="term" value="F:guanyl-nucleotide exchange factor activity"/>
    <property type="evidence" value="ECO:0007669"/>
    <property type="project" value="InterPro"/>
</dbReference>
<dbReference type="Gene3D" id="1.20.900.10">
    <property type="entry name" value="Dbl homology (DH) domain"/>
    <property type="match status" value="1"/>
</dbReference>
<feature type="region of interest" description="Disordered" evidence="1">
    <location>
        <begin position="488"/>
        <end position="508"/>
    </location>
</feature>
<dbReference type="CDD" id="cd00160">
    <property type="entry name" value="RhoGEF"/>
    <property type="match status" value="1"/>
</dbReference>
<organism evidence="3 4">
    <name type="scientific">Cylindrobasidium torrendii FP15055 ss-10</name>
    <dbReference type="NCBI Taxonomy" id="1314674"/>
    <lineage>
        <taxon>Eukaryota</taxon>
        <taxon>Fungi</taxon>
        <taxon>Dikarya</taxon>
        <taxon>Basidiomycota</taxon>
        <taxon>Agaricomycotina</taxon>
        <taxon>Agaricomycetes</taxon>
        <taxon>Agaricomycetidae</taxon>
        <taxon>Agaricales</taxon>
        <taxon>Marasmiineae</taxon>
        <taxon>Physalacriaceae</taxon>
        <taxon>Cylindrobasidium</taxon>
    </lineage>
</organism>
<dbReference type="InterPro" id="IPR035899">
    <property type="entry name" value="DBL_dom_sf"/>
</dbReference>
<dbReference type="GO" id="GO:0032955">
    <property type="term" value="P:regulation of division septum assembly"/>
    <property type="evidence" value="ECO:0007669"/>
    <property type="project" value="TreeGrafter"/>
</dbReference>